<proteinExistence type="predicted"/>
<name>A0A3B0VRR1_9ZZZZ</name>
<protein>
    <submittedName>
        <fullName evidence="1">Uncharacterized protein</fullName>
    </submittedName>
</protein>
<reference evidence="1" key="1">
    <citation type="submission" date="2018-06" db="EMBL/GenBank/DDBJ databases">
        <authorList>
            <person name="Zhirakovskaya E."/>
        </authorList>
    </citation>
    <scope>NUCLEOTIDE SEQUENCE</scope>
</reference>
<feature type="non-terminal residue" evidence="1">
    <location>
        <position position="142"/>
    </location>
</feature>
<accession>A0A3B0VRR1</accession>
<organism evidence="1">
    <name type="scientific">hydrothermal vent metagenome</name>
    <dbReference type="NCBI Taxonomy" id="652676"/>
    <lineage>
        <taxon>unclassified sequences</taxon>
        <taxon>metagenomes</taxon>
        <taxon>ecological metagenomes</taxon>
    </lineage>
</organism>
<dbReference type="EMBL" id="UOEU01000959">
    <property type="protein sequence ID" value="VAW42803.1"/>
    <property type="molecule type" value="Genomic_DNA"/>
</dbReference>
<sequence length="142" mass="16073">MGGSYAKAEQFIEYTERRAHLLIGRGGQNERMFTFPHRTFQEYLAACHLARQRRFGREAAKLAAESDSWREVLNLAAGTLVFNQKNREKAVDGIDEVCPKQLPNLEDGAGWQRVWLAGEMAVVVGKNALQMDEVGRELLPRL</sequence>
<evidence type="ECO:0000313" key="1">
    <source>
        <dbReference type="EMBL" id="VAW42803.1"/>
    </source>
</evidence>
<dbReference type="AlphaFoldDB" id="A0A3B0VRR1"/>
<gene>
    <name evidence="1" type="ORF">MNBD_CHLOROFLEXI01-2623</name>
</gene>